<keyword evidence="4" id="KW-0418">Kinase</keyword>
<feature type="domain" description="CheW-like" evidence="3">
    <location>
        <begin position="1"/>
        <end position="147"/>
    </location>
</feature>
<dbReference type="Proteomes" id="UP000278907">
    <property type="component" value="Unassembled WGS sequence"/>
</dbReference>
<dbReference type="InterPro" id="IPR036061">
    <property type="entry name" value="CheW-like_dom_sf"/>
</dbReference>
<evidence type="ECO:0000313" key="4">
    <source>
        <dbReference type="EMBL" id="RKH85298.1"/>
    </source>
</evidence>
<dbReference type="EMBL" id="RAWI01000912">
    <property type="protein sequence ID" value="RKH85298.1"/>
    <property type="molecule type" value="Genomic_DNA"/>
</dbReference>
<dbReference type="EC" id="2.7.13.3" evidence="2"/>
<sequence length="157" mass="17084">FTISVPFTLSVARVLLAESNGMLLAFPTDVIEEMSVLETDRIIQAGGSEAIGWQGSLVQLVRLGQWLKFHCPRQMEGLETPPVINVPTVLIVQGTHRVALQVDRSWGEQEVAIRRVEGNLPMPPGFSNCTILGDGRVVPLVNLPDLLHWLAAAPVSA</sequence>
<keyword evidence="5" id="KW-1185">Reference proteome</keyword>
<dbReference type="PANTHER" id="PTHR43395:SF1">
    <property type="entry name" value="CHEMOTAXIS PROTEIN CHEA"/>
    <property type="match status" value="1"/>
</dbReference>
<protein>
    <recommendedName>
        <fullName evidence="2">histidine kinase</fullName>
        <ecNumber evidence="2">2.7.13.3</ecNumber>
    </recommendedName>
</protein>
<organism evidence="4 5">
    <name type="scientific">Corallococcus praedator</name>
    <dbReference type="NCBI Taxonomy" id="2316724"/>
    <lineage>
        <taxon>Bacteria</taxon>
        <taxon>Pseudomonadati</taxon>
        <taxon>Myxococcota</taxon>
        <taxon>Myxococcia</taxon>
        <taxon>Myxococcales</taxon>
        <taxon>Cystobacterineae</taxon>
        <taxon>Myxococcaceae</taxon>
        <taxon>Corallococcus</taxon>
    </lineage>
</organism>
<keyword evidence="4" id="KW-0808">Transferase</keyword>
<evidence type="ECO:0000313" key="5">
    <source>
        <dbReference type="Proteomes" id="UP000278907"/>
    </source>
</evidence>
<dbReference type="RefSeq" id="WP_208734597.1">
    <property type="nucleotide sequence ID" value="NZ_RAWI01000912.1"/>
</dbReference>
<feature type="non-terminal residue" evidence="4">
    <location>
        <position position="1"/>
    </location>
</feature>
<dbReference type="InterPro" id="IPR002545">
    <property type="entry name" value="CheW-lke_dom"/>
</dbReference>
<dbReference type="Gene3D" id="2.30.30.40">
    <property type="entry name" value="SH3 Domains"/>
    <property type="match status" value="1"/>
</dbReference>
<dbReference type="InterPro" id="IPR051315">
    <property type="entry name" value="Bact_Chemotaxis_CheA"/>
</dbReference>
<evidence type="ECO:0000256" key="1">
    <source>
        <dbReference type="ARBA" id="ARBA00000085"/>
    </source>
</evidence>
<dbReference type="SUPFAM" id="SSF50341">
    <property type="entry name" value="CheW-like"/>
    <property type="match status" value="1"/>
</dbReference>
<dbReference type="SMART" id="SM00260">
    <property type="entry name" value="CheW"/>
    <property type="match status" value="1"/>
</dbReference>
<reference evidence="4 5" key="1">
    <citation type="submission" date="2018-09" db="EMBL/GenBank/DDBJ databases">
        <authorList>
            <person name="Livingstone P.G."/>
            <person name="Whitworth D.E."/>
        </authorList>
    </citation>
    <scope>NUCLEOTIDE SEQUENCE [LARGE SCALE GENOMIC DNA]</scope>
    <source>
        <strain evidence="4 5">CA031B</strain>
    </source>
</reference>
<accession>A0ABX9Q2Y3</accession>
<evidence type="ECO:0000256" key="2">
    <source>
        <dbReference type="ARBA" id="ARBA00012438"/>
    </source>
</evidence>
<gene>
    <name evidence="4" type="ORF">D7Y13_42410</name>
</gene>
<evidence type="ECO:0000259" key="3">
    <source>
        <dbReference type="SMART" id="SM00260"/>
    </source>
</evidence>
<feature type="non-terminal residue" evidence="4">
    <location>
        <position position="157"/>
    </location>
</feature>
<comment type="caution">
    <text evidence="4">The sequence shown here is derived from an EMBL/GenBank/DDBJ whole genome shotgun (WGS) entry which is preliminary data.</text>
</comment>
<comment type="catalytic activity">
    <reaction evidence="1">
        <text>ATP + protein L-histidine = ADP + protein N-phospho-L-histidine.</text>
        <dbReference type="EC" id="2.7.13.3"/>
    </reaction>
</comment>
<proteinExistence type="predicted"/>
<dbReference type="PANTHER" id="PTHR43395">
    <property type="entry name" value="SENSOR HISTIDINE KINASE CHEA"/>
    <property type="match status" value="1"/>
</dbReference>
<dbReference type="GO" id="GO:0016301">
    <property type="term" value="F:kinase activity"/>
    <property type="evidence" value="ECO:0007669"/>
    <property type="project" value="UniProtKB-KW"/>
</dbReference>
<dbReference type="Pfam" id="PF01584">
    <property type="entry name" value="CheW"/>
    <property type="match status" value="1"/>
</dbReference>
<name>A0ABX9Q2Y3_9BACT</name>